<reference evidence="2" key="1">
    <citation type="journal article" date="2021" name="Proc. Natl. Acad. Sci. U.S.A.">
        <title>A Catalog of Tens of Thousands of Viruses from Human Metagenomes Reveals Hidden Associations with Chronic Diseases.</title>
        <authorList>
            <person name="Tisza M.J."/>
            <person name="Buck C.B."/>
        </authorList>
    </citation>
    <scope>NUCLEOTIDE SEQUENCE</scope>
    <source>
        <strain evidence="2">CtDmR33</strain>
    </source>
</reference>
<dbReference type="InterPro" id="IPR001025">
    <property type="entry name" value="BAH_dom"/>
</dbReference>
<evidence type="ECO:0000259" key="1">
    <source>
        <dbReference type="PROSITE" id="PS51038"/>
    </source>
</evidence>
<dbReference type="GO" id="GO:0003682">
    <property type="term" value="F:chromatin binding"/>
    <property type="evidence" value="ECO:0007669"/>
    <property type="project" value="InterPro"/>
</dbReference>
<proteinExistence type="predicted"/>
<accession>A0A8S5UXD7</accession>
<dbReference type="EMBL" id="BK016159">
    <property type="protein sequence ID" value="DAF99066.1"/>
    <property type="molecule type" value="Genomic_DNA"/>
</dbReference>
<organism evidence="2">
    <name type="scientific">Siphoviridae sp. ctDmR33</name>
    <dbReference type="NCBI Taxonomy" id="2825389"/>
    <lineage>
        <taxon>Viruses</taxon>
        <taxon>Duplodnaviria</taxon>
        <taxon>Heunggongvirae</taxon>
        <taxon>Uroviricota</taxon>
        <taxon>Caudoviricetes</taxon>
    </lineage>
</organism>
<dbReference type="PROSITE" id="PS51038">
    <property type="entry name" value="BAH"/>
    <property type="match status" value="1"/>
</dbReference>
<name>A0A8S5UXD7_9CAUD</name>
<feature type="domain" description="BAH" evidence="1">
    <location>
        <begin position="85"/>
        <end position="163"/>
    </location>
</feature>
<protein>
    <recommendedName>
        <fullName evidence="1">BAH domain-containing protein</fullName>
    </recommendedName>
</protein>
<evidence type="ECO:0000313" key="2">
    <source>
        <dbReference type="EMBL" id="DAF99066.1"/>
    </source>
</evidence>
<sequence>MKRTIRTRLSEQSIDDAINQLQAYKRTLALRWDLIVKRLALLGFQTATVRFQTAAFEPDSHDFELDVQSTKTGGWQIIANGKDVCFIEFGAGVYYNGADGYPGQRPPGVVGIGEYGKGKGSNEYWFYSPGGYTHGTPANAPMFYTAQEMRQNIMRIAREVFSS</sequence>